<evidence type="ECO:0000313" key="14">
    <source>
        <dbReference type="EMBL" id="OMJ94183.1"/>
    </source>
</evidence>
<dbReference type="Pfam" id="PF01485">
    <property type="entry name" value="IBR"/>
    <property type="match status" value="1"/>
</dbReference>
<keyword evidence="5" id="KW-0479">Metal-binding</keyword>
<evidence type="ECO:0000259" key="12">
    <source>
        <dbReference type="PROSITE" id="PS50199"/>
    </source>
</evidence>
<dbReference type="PROSITE" id="PS50199">
    <property type="entry name" value="ZF_RANBP2_2"/>
    <property type="match status" value="1"/>
</dbReference>
<feature type="domain" description="RING-type" evidence="11">
    <location>
        <begin position="254"/>
        <end position="299"/>
    </location>
</feature>
<feature type="domain" description="RING-type" evidence="13">
    <location>
        <begin position="94"/>
        <end position="303"/>
    </location>
</feature>
<dbReference type="PANTHER" id="PTHR11685">
    <property type="entry name" value="RBR FAMILY RING FINGER AND IBR DOMAIN-CONTAINING"/>
    <property type="match status" value="1"/>
</dbReference>
<dbReference type="InterPro" id="IPR001841">
    <property type="entry name" value="Znf_RING"/>
</dbReference>
<dbReference type="AlphaFoldDB" id="A0A1R2CYX5"/>
<reference evidence="14 15" key="1">
    <citation type="submission" date="2016-11" db="EMBL/GenBank/DDBJ databases">
        <title>The macronuclear genome of Stentor coeruleus: a giant cell with tiny introns.</title>
        <authorList>
            <person name="Slabodnick M."/>
            <person name="Ruby J.G."/>
            <person name="Reiff S.B."/>
            <person name="Swart E.C."/>
            <person name="Gosai S."/>
            <person name="Prabakaran S."/>
            <person name="Witkowska E."/>
            <person name="Larue G.E."/>
            <person name="Fisher S."/>
            <person name="Freeman R.M."/>
            <person name="Gunawardena J."/>
            <person name="Chu W."/>
            <person name="Stover N.A."/>
            <person name="Gregory B.D."/>
            <person name="Nowacki M."/>
            <person name="Derisi J."/>
            <person name="Roy S.W."/>
            <person name="Marshall W.F."/>
            <person name="Sood P."/>
        </authorList>
    </citation>
    <scope>NUCLEOTIDE SEQUENCE [LARGE SCALE GENOMIC DNA]</scope>
    <source>
        <strain evidence="14">WM001</strain>
    </source>
</reference>
<dbReference type="PROSITE" id="PS00518">
    <property type="entry name" value="ZF_RING_1"/>
    <property type="match status" value="2"/>
</dbReference>
<dbReference type="SMART" id="SM00184">
    <property type="entry name" value="RING"/>
    <property type="match status" value="2"/>
</dbReference>
<evidence type="ECO:0000256" key="5">
    <source>
        <dbReference type="ARBA" id="ARBA00022723"/>
    </source>
</evidence>
<keyword evidence="15" id="KW-1185">Reference proteome</keyword>
<evidence type="ECO:0000256" key="3">
    <source>
        <dbReference type="ARBA" id="ARBA00017887"/>
    </source>
</evidence>
<dbReference type="GO" id="GO:0061630">
    <property type="term" value="F:ubiquitin protein ligase activity"/>
    <property type="evidence" value="ECO:0007669"/>
    <property type="project" value="UniProtKB-EC"/>
</dbReference>
<dbReference type="Pfam" id="PF22191">
    <property type="entry name" value="IBR_1"/>
    <property type="match status" value="1"/>
</dbReference>
<dbReference type="EC" id="2.3.2.31" evidence="2"/>
<evidence type="ECO:0000256" key="4">
    <source>
        <dbReference type="ARBA" id="ARBA00022679"/>
    </source>
</evidence>
<evidence type="ECO:0000259" key="13">
    <source>
        <dbReference type="PROSITE" id="PS51873"/>
    </source>
</evidence>
<keyword evidence="8" id="KW-0833">Ubl conjugation pathway</keyword>
<dbReference type="SUPFAM" id="SSF57850">
    <property type="entry name" value="RING/U-box"/>
    <property type="match status" value="3"/>
</dbReference>
<keyword evidence="7 10" id="KW-0863">Zinc-finger</keyword>
<evidence type="ECO:0000256" key="1">
    <source>
        <dbReference type="ARBA" id="ARBA00001798"/>
    </source>
</evidence>
<dbReference type="SMART" id="SM00647">
    <property type="entry name" value="IBR"/>
    <property type="match status" value="2"/>
</dbReference>
<comment type="caution">
    <text evidence="14">The sequence shown here is derived from an EMBL/GenBank/DDBJ whole genome shotgun (WGS) entry which is preliminary data.</text>
</comment>
<keyword evidence="4" id="KW-0808">Transferase</keyword>
<evidence type="ECO:0000256" key="2">
    <source>
        <dbReference type="ARBA" id="ARBA00012251"/>
    </source>
</evidence>
<evidence type="ECO:0000256" key="8">
    <source>
        <dbReference type="ARBA" id="ARBA00022786"/>
    </source>
</evidence>
<dbReference type="InterPro" id="IPR044066">
    <property type="entry name" value="TRIAD_supradom"/>
</dbReference>
<dbReference type="GO" id="GO:0008270">
    <property type="term" value="F:zinc ion binding"/>
    <property type="evidence" value="ECO:0007669"/>
    <property type="project" value="UniProtKB-KW"/>
</dbReference>
<dbReference type="OrthoDB" id="313082at2759"/>
<dbReference type="InterPro" id="IPR002867">
    <property type="entry name" value="IBR_dom"/>
</dbReference>
<name>A0A1R2CYX5_9CILI</name>
<dbReference type="InterPro" id="IPR031127">
    <property type="entry name" value="E3_UB_ligase_RBR"/>
</dbReference>
<evidence type="ECO:0000259" key="11">
    <source>
        <dbReference type="PROSITE" id="PS50089"/>
    </source>
</evidence>
<protein>
    <recommendedName>
        <fullName evidence="3">RanBP-type and C3HC4-type zinc finger-containing protein 1</fullName>
        <ecNumber evidence="2">2.3.2.31</ecNumber>
    </recommendedName>
</protein>
<dbReference type="PROSITE" id="PS51873">
    <property type="entry name" value="TRIAD"/>
    <property type="match status" value="1"/>
</dbReference>
<dbReference type="Gene3D" id="1.20.120.1750">
    <property type="match status" value="1"/>
</dbReference>
<gene>
    <name evidence="14" type="ORF">SteCoe_2665</name>
</gene>
<comment type="catalytic activity">
    <reaction evidence="1">
        <text>[E2 ubiquitin-conjugating enzyme]-S-ubiquitinyl-L-cysteine + [acceptor protein]-L-lysine = [E2 ubiquitin-conjugating enzyme]-L-cysteine + [acceptor protein]-N(6)-ubiquitinyl-L-lysine.</text>
        <dbReference type="EC" id="2.3.2.31"/>
    </reaction>
</comment>
<organism evidence="14 15">
    <name type="scientific">Stentor coeruleus</name>
    <dbReference type="NCBI Taxonomy" id="5963"/>
    <lineage>
        <taxon>Eukaryota</taxon>
        <taxon>Sar</taxon>
        <taxon>Alveolata</taxon>
        <taxon>Ciliophora</taxon>
        <taxon>Postciliodesmatophora</taxon>
        <taxon>Heterotrichea</taxon>
        <taxon>Heterotrichida</taxon>
        <taxon>Stentoridae</taxon>
        <taxon>Stentor</taxon>
    </lineage>
</organism>
<dbReference type="Gene3D" id="3.30.40.10">
    <property type="entry name" value="Zinc/RING finger domain, C3HC4 (zinc finger)"/>
    <property type="match status" value="1"/>
</dbReference>
<dbReference type="InterPro" id="IPR017907">
    <property type="entry name" value="Znf_RING_CS"/>
</dbReference>
<keyword evidence="6" id="KW-0677">Repeat</keyword>
<dbReference type="Proteomes" id="UP000187209">
    <property type="component" value="Unassembled WGS sequence"/>
</dbReference>
<dbReference type="InterPro" id="IPR013083">
    <property type="entry name" value="Znf_RING/FYVE/PHD"/>
</dbReference>
<accession>A0A1R2CYX5</accession>
<evidence type="ECO:0000256" key="6">
    <source>
        <dbReference type="ARBA" id="ARBA00022737"/>
    </source>
</evidence>
<proteinExistence type="predicted"/>
<feature type="domain" description="RING-type" evidence="11">
    <location>
        <begin position="98"/>
        <end position="147"/>
    </location>
</feature>
<dbReference type="GO" id="GO:0016567">
    <property type="term" value="P:protein ubiquitination"/>
    <property type="evidence" value="ECO:0007669"/>
    <property type="project" value="InterPro"/>
</dbReference>
<evidence type="ECO:0000313" key="15">
    <source>
        <dbReference type="Proteomes" id="UP000187209"/>
    </source>
</evidence>
<evidence type="ECO:0000256" key="7">
    <source>
        <dbReference type="ARBA" id="ARBA00022771"/>
    </source>
</evidence>
<dbReference type="InterPro" id="IPR001876">
    <property type="entry name" value="Znf_RanBP2"/>
</dbReference>
<dbReference type="PROSITE" id="PS01358">
    <property type="entry name" value="ZF_RANBP2_1"/>
    <property type="match status" value="1"/>
</dbReference>
<evidence type="ECO:0000256" key="9">
    <source>
        <dbReference type="ARBA" id="ARBA00022833"/>
    </source>
</evidence>
<sequence>MSDNWSDDEWAESDNEEIPQIPAIPYEILTEDLIEQHEANCIQSLYDEFSIDITQSRILLIQHNWDVAKVIDKIRSGSLDLPVFHKQASLIKSSKYPCILCYQILPGREMKSLECGHAFCINCYKLFLTQAVLSGKDCILTKCPIENCLYAIPEMMFQDLLEKKLYEKFRMFLMRSYIEKNKQAKWCPAPGCNAAVIVHDEICKEIQCHCGFSWCFICGKEVHRPLTCEMFSKWTSKISSDDNETWLIANTKNCPKCKNAIQKNLGCMHMTCKCGHQFCWLCLGDWSAHSSSTGGNYRCNKFTLEKQKGKYQKEEDQRVAAAYSIKRFEHYYNRYLNHKASLNIANEKKHKAKIDVYNLYSIINESHIFDFITESTELLYKAKRYLAYSYALGYFMTSVAKIQFYEFIQGALEDNEIKLDELTNKDFMLFVDYDSVFPRLIPEFTNYRMEVLNLASVVKNYFEECLRQMENGFPEVVDLVEDMTSSEFIKESINLSYIDKWICPSCTLGNDMNTNECSACGNKRVA</sequence>
<evidence type="ECO:0000256" key="10">
    <source>
        <dbReference type="PROSITE-ProRule" id="PRU00322"/>
    </source>
</evidence>
<dbReference type="PROSITE" id="PS50089">
    <property type="entry name" value="ZF_RING_2"/>
    <property type="match status" value="2"/>
</dbReference>
<keyword evidence="9" id="KW-0862">Zinc</keyword>
<dbReference type="EMBL" id="MPUH01000030">
    <property type="protein sequence ID" value="OMJ94183.1"/>
    <property type="molecule type" value="Genomic_DNA"/>
</dbReference>
<feature type="domain" description="RanBP2-type" evidence="12">
    <location>
        <begin position="497"/>
        <end position="526"/>
    </location>
</feature>